<dbReference type="Proteomes" id="UP000005206">
    <property type="component" value="Chromosome 4"/>
</dbReference>
<dbReference type="EMBL" id="GG698911">
    <property type="protein sequence ID" value="EEU39936.1"/>
    <property type="molecule type" value="Genomic_DNA"/>
</dbReference>
<dbReference type="GeneID" id="9672549"/>
<dbReference type="KEGG" id="nhe:NECHADRAFT_79667"/>
<keyword evidence="2" id="KW-0472">Membrane</keyword>
<dbReference type="AlphaFoldDB" id="C7Z852"/>
<dbReference type="OrthoDB" id="5428040at2759"/>
<feature type="compositionally biased region" description="Polar residues" evidence="1">
    <location>
        <begin position="13"/>
        <end position="25"/>
    </location>
</feature>
<feature type="transmembrane region" description="Helical" evidence="2">
    <location>
        <begin position="196"/>
        <end position="220"/>
    </location>
</feature>
<dbReference type="RefSeq" id="XP_003045649.1">
    <property type="nucleotide sequence ID" value="XM_003045603.1"/>
</dbReference>
<evidence type="ECO:0000256" key="2">
    <source>
        <dbReference type="SAM" id="Phobius"/>
    </source>
</evidence>
<dbReference type="HOGENOM" id="CLU_015639_2_0_1"/>
<evidence type="ECO:0000313" key="3">
    <source>
        <dbReference type="EMBL" id="EEU39936.1"/>
    </source>
</evidence>
<gene>
    <name evidence="3" type="ORF">NECHADRAFT_79667</name>
</gene>
<accession>C7Z852</accession>
<sequence length="711" mass="79644">MAQYQEIRDIETTSRPLTPKSYSNCSETIVDDLGRYDASRDEPTNESEVNLFPLEPGPQPGPRRRRYNRWRSIGKLRWFTLVFGTLVNFASCALLIFLWDGADAASNRKEPKSFWNTIVFRKWAPGTATICSAALRTSMALQLGVVVSALSAIMLETCGVCFQDIPIFSPERALLSSPTNIVLAVLRRSKRGFSGLIYSFIIVTAVMVMVFSTFISTVLLSDFTTKQIAAPAITESLKLTFNESAKFKEDNGVSYWKSKPAAWRFAEVQVGKSSPGDTGDTYRAMLPFLDESSRTSLEFYSGPAMVVNTRTICEPLPLDVFSIEQNASSVTKRRLPGRIGIPISNEQTSRFGEQTTRYSGPLHGSVVLHIGREGVKDTHLCQMHSNTSDGESWPISLCVGVPDRDPITGKNESDLSNGKPYAFWEIIIFNTTRNIEQRVAITTSNLEHLLPPLNERADQPQNWTSKPNGLWTTAYDNGLEMFNASICYFNLDVEEPSWEARGILNLTSYEEDDQEDFEEDVDPTFNVTLSEHPVQARSAWNMMYDGKSDFRWRAHRDHGSTFQSILQEKGDPTIAIQALGTRIHQMIYYDWLKDFDREYQVKTIHSTETLIPGRWIGLISVLILTGVHLVIVFTTIVLFLSNTNASALGNVWQAAAQIAHTTGAVKSADGMLDKEVHKWAKTTGLDKEVYSVSESAEGNGIEIGLRNRKRD</sequence>
<dbReference type="OMA" id="FVCMRPS"/>
<feature type="region of interest" description="Disordered" evidence="1">
    <location>
        <begin position="1"/>
        <end position="25"/>
    </location>
</feature>
<evidence type="ECO:0000313" key="4">
    <source>
        <dbReference type="Proteomes" id="UP000005206"/>
    </source>
</evidence>
<keyword evidence="2" id="KW-1133">Transmembrane helix</keyword>
<evidence type="ECO:0000256" key="1">
    <source>
        <dbReference type="SAM" id="MobiDB-lite"/>
    </source>
</evidence>
<feature type="region of interest" description="Disordered" evidence="1">
    <location>
        <begin position="37"/>
        <end position="63"/>
    </location>
</feature>
<protein>
    <submittedName>
        <fullName evidence="3">Uncharacterized protein</fullName>
    </submittedName>
</protein>
<organism evidence="3 4">
    <name type="scientific">Fusarium vanettenii (strain ATCC MYA-4622 / CBS 123669 / FGSC 9596 / NRRL 45880 / 77-13-4)</name>
    <name type="common">Fusarium solani subsp. pisi</name>
    <dbReference type="NCBI Taxonomy" id="660122"/>
    <lineage>
        <taxon>Eukaryota</taxon>
        <taxon>Fungi</taxon>
        <taxon>Dikarya</taxon>
        <taxon>Ascomycota</taxon>
        <taxon>Pezizomycotina</taxon>
        <taxon>Sordariomycetes</taxon>
        <taxon>Hypocreomycetidae</taxon>
        <taxon>Hypocreales</taxon>
        <taxon>Nectriaceae</taxon>
        <taxon>Fusarium</taxon>
        <taxon>Fusarium solani species complex</taxon>
        <taxon>Fusarium vanettenii</taxon>
    </lineage>
</organism>
<dbReference type="eggNOG" id="ENOG502S4EJ">
    <property type="taxonomic scope" value="Eukaryota"/>
</dbReference>
<keyword evidence="2" id="KW-0812">Transmembrane</keyword>
<proteinExistence type="predicted"/>
<keyword evidence="4" id="KW-1185">Reference proteome</keyword>
<feature type="transmembrane region" description="Helical" evidence="2">
    <location>
        <begin position="76"/>
        <end position="99"/>
    </location>
</feature>
<reference evidence="3 4" key="1">
    <citation type="journal article" date="2009" name="PLoS Genet.">
        <title>The genome of Nectria haematococca: contribution of supernumerary chromosomes to gene expansion.</title>
        <authorList>
            <person name="Coleman J.J."/>
            <person name="Rounsley S.D."/>
            <person name="Rodriguez-Carres M."/>
            <person name="Kuo A."/>
            <person name="Wasmann C.C."/>
            <person name="Grimwood J."/>
            <person name="Schmutz J."/>
            <person name="Taga M."/>
            <person name="White G.J."/>
            <person name="Zhou S."/>
            <person name="Schwartz D.C."/>
            <person name="Freitag M."/>
            <person name="Ma L.J."/>
            <person name="Danchin E.G."/>
            <person name="Henrissat B."/>
            <person name="Coutinho P.M."/>
            <person name="Nelson D.R."/>
            <person name="Straney D."/>
            <person name="Napoli C.A."/>
            <person name="Barker B.M."/>
            <person name="Gribskov M."/>
            <person name="Rep M."/>
            <person name="Kroken S."/>
            <person name="Molnar I."/>
            <person name="Rensing C."/>
            <person name="Kennell J.C."/>
            <person name="Zamora J."/>
            <person name="Farman M.L."/>
            <person name="Selker E.U."/>
            <person name="Salamov A."/>
            <person name="Shapiro H."/>
            <person name="Pangilinan J."/>
            <person name="Lindquist E."/>
            <person name="Lamers C."/>
            <person name="Grigoriev I.V."/>
            <person name="Geiser D.M."/>
            <person name="Covert S.F."/>
            <person name="Temporini E."/>
            <person name="Vanetten H.D."/>
        </authorList>
    </citation>
    <scope>NUCLEOTIDE SEQUENCE [LARGE SCALE GENOMIC DNA]</scope>
    <source>
        <strain evidence="4">ATCC MYA-4622 / CBS 123669 / FGSC 9596 / NRRL 45880 / 77-13-4</strain>
    </source>
</reference>
<feature type="compositionally biased region" description="Basic and acidic residues" evidence="1">
    <location>
        <begin position="1"/>
        <end position="12"/>
    </location>
</feature>
<feature type="transmembrane region" description="Helical" evidence="2">
    <location>
        <begin position="139"/>
        <end position="162"/>
    </location>
</feature>
<feature type="transmembrane region" description="Helical" evidence="2">
    <location>
        <begin position="615"/>
        <end position="640"/>
    </location>
</feature>
<dbReference type="InParanoid" id="C7Z852"/>
<dbReference type="VEuPathDB" id="FungiDB:NECHADRAFT_79667"/>
<name>C7Z852_FUSV7</name>